<reference evidence="10 11" key="1">
    <citation type="submission" date="2016-11" db="EMBL/GenBank/DDBJ databases">
        <authorList>
            <person name="Varghese N."/>
            <person name="Submissions S."/>
        </authorList>
    </citation>
    <scope>NUCLEOTIDE SEQUENCE [LARGE SCALE GENOMIC DNA]</scope>
    <source>
        <strain evidence="10 11">DSM 15287</strain>
    </source>
</reference>
<keyword evidence="2" id="KW-1003">Cell membrane</keyword>
<dbReference type="EMBL" id="FQZD01000004">
    <property type="protein sequence ID" value="SHI33289.1"/>
    <property type="molecule type" value="Genomic_DNA"/>
</dbReference>
<dbReference type="Proteomes" id="UP000322917">
    <property type="component" value="Unassembled WGS sequence"/>
</dbReference>
<sequence>MIVNKKENWDSYYQEQVNQNVSTQVKENSRPNLALRAKCFATVLLLAAIAIVFTIQSEAMIRAGYTLVQSKAQLAKVEKENEQLHLDIAKLKSPQRIQTIATSELGMVLPKNIYYAVNETATVSPAAPPEEKSLTNQLIGFVKAARAEAHKAR</sequence>
<protein>
    <recommendedName>
        <fullName evidence="8">Cell division protein FtsL</fullName>
    </recommendedName>
</protein>
<accession>A0A1M6AA13</accession>
<feature type="transmembrane region" description="Helical" evidence="9">
    <location>
        <begin position="35"/>
        <end position="55"/>
    </location>
</feature>
<keyword evidence="6 9" id="KW-0472">Membrane</keyword>
<dbReference type="Pfam" id="PF04977">
    <property type="entry name" value="DivIC"/>
    <property type="match status" value="1"/>
</dbReference>
<evidence type="ECO:0000256" key="3">
    <source>
        <dbReference type="ARBA" id="ARBA00022618"/>
    </source>
</evidence>
<proteinExistence type="predicted"/>
<keyword evidence="3 10" id="KW-0132">Cell division</keyword>
<evidence type="ECO:0000256" key="9">
    <source>
        <dbReference type="SAM" id="Phobius"/>
    </source>
</evidence>
<keyword evidence="4 9" id="KW-0812">Transmembrane</keyword>
<organism evidence="10 11">
    <name type="scientific">Propionispora hippei DSM 15287</name>
    <dbReference type="NCBI Taxonomy" id="1123003"/>
    <lineage>
        <taxon>Bacteria</taxon>
        <taxon>Bacillati</taxon>
        <taxon>Bacillota</taxon>
        <taxon>Negativicutes</taxon>
        <taxon>Selenomonadales</taxon>
        <taxon>Sporomusaceae</taxon>
        <taxon>Propionispora</taxon>
    </lineage>
</organism>
<evidence type="ECO:0000256" key="6">
    <source>
        <dbReference type="ARBA" id="ARBA00023136"/>
    </source>
</evidence>
<evidence type="ECO:0000256" key="5">
    <source>
        <dbReference type="ARBA" id="ARBA00022989"/>
    </source>
</evidence>
<evidence type="ECO:0000256" key="1">
    <source>
        <dbReference type="ARBA" id="ARBA00004401"/>
    </source>
</evidence>
<evidence type="ECO:0000256" key="7">
    <source>
        <dbReference type="ARBA" id="ARBA00023306"/>
    </source>
</evidence>
<dbReference type="OrthoDB" id="1631560at2"/>
<dbReference type="RefSeq" id="WP_149733029.1">
    <property type="nucleotide sequence ID" value="NZ_FQZD01000004.1"/>
</dbReference>
<comment type="subcellular location">
    <subcellularLocation>
        <location evidence="1">Cell membrane</location>
        <topology evidence="1">Single-pass type II membrane protein</topology>
    </subcellularLocation>
</comment>
<name>A0A1M6AA13_9FIRM</name>
<dbReference type="GO" id="GO:0005886">
    <property type="term" value="C:plasma membrane"/>
    <property type="evidence" value="ECO:0007669"/>
    <property type="project" value="UniProtKB-SubCell"/>
</dbReference>
<gene>
    <name evidence="10" type="ORF">SAMN02745170_00083</name>
</gene>
<dbReference type="NCBIfam" id="TIGR02209">
    <property type="entry name" value="ftsL_broad"/>
    <property type="match status" value="1"/>
</dbReference>
<evidence type="ECO:0000256" key="4">
    <source>
        <dbReference type="ARBA" id="ARBA00022692"/>
    </source>
</evidence>
<evidence type="ECO:0000256" key="2">
    <source>
        <dbReference type="ARBA" id="ARBA00022475"/>
    </source>
</evidence>
<dbReference type="AlphaFoldDB" id="A0A1M6AA13"/>
<dbReference type="GO" id="GO:0051301">
    <property type="term" value="P:cell division"/>
    <property type="evidence" value="ECO:0007669"/>
    <property type="project" value="UniProtKB-KW"/>
</dbReference>
<evidence type="ECO:0000313" key="11">
    <source>
        <dbReference type="Proteomes" id="UP000322917"/>
    </source>
</evidence>
<keyword evidence="11" id="KW-1185">Reference proteome</keyword>
<dbReference type="InterPro" id="IPR007060">
    <property type="entry name" value="FtsL/DivIC"/>
</dbReference>
<evidence type="ECO:0000256" key="8">
    <source>
        <dbReference type="NCBIfam" id="TIGR02209"/>
    </source>
</evidence>
<dbReference type="InterPro" id="IPR011922">
    <property type="entry name" value="Cell_div_FtsL"/>
</dbReference>
<keyword evidence="7" id="KW-0131">Cell cycle</keyword>
<keyword evidence="5 9" id="KW-1133">Transmembrane helix</keyword>
<evidence type="ECO:0000313" key="10">
    <source>
        <dbReference type="EMBL" id="SHI33289.1"/>
    </source>
</evidence>